<gene>
    <name evidence="1" type="ORF">LOK49_LG08G03040</name>
</gene>
<sequence length="147" mass="16344">MENRVGQILELLEQRIPFDGGHVKTSPSKLHEEHQIDIEMVGLDVNGIKKVATNSPKFVNEDEIRNMNDKESMETLRLRKTKSILTPPNAKAVAKKRAKLLFDNLLDQLGGNVVPETPKVSGMPTFGIPVQDGGIGFDYRLHMAIAD</sequence>
<keyword evidence="2" id="KW-1185">Reference proteome</keyword>
<evidence type="ECO:0000313" key="2">
    <source>
        <dbReference type="Proteomes" id="UP001060215"/>
    </source>
</evidence>
<name>A0ACC0GQS5_9ERIC</name>
<evidence type="ECO:0000313" key="1">
    <source>
        <dbReference type="EMBL" id="KAI8003170.1"/>
    </source>
</evidence>
<comment type="caution">
    <text evidence="1">The sequence shown here is derived from an EMBL/GenBank/DDBJ whole genome shotgun (WGS) entry which is preliminary data.</text>
</comment>
<dbReference type="Proteomes" id="UP001060215">
    <property type="component" value="Chromosome 9"/>
</dbReference>
<organism evidence="1 2">
    <name type="scientific">Camellia lanceoleosa</name>
    <dbReference type="NCBI Taxonomy" id="1840588"/>
    <lineage>
        <taxon>Eukaryota</taxon>
        <taxon>Viridiplantae</taxon>
        <taxon>Streptophyta</taxon>
        <taxon>Embryophyta</taxon>
        <taxon>Tracheophyta</taxon>
        <taxon>Spermatophyta</taxon>
        <taxon>Magnoliopsida</taxon>
        <taxon>eudicotyledons</taxon>
        <taxon>Gunneridae</taxon>
        <taxon>Pentapetalae</taxon>
        <taxon>asterids</taxon>
        <taxon>Ericales</taxon>
        <taxon>Theaceae</taxon>
        <taxon>Camellia</taxon>
    </lineage>
</organism>
<accession>A0ACC0GQS5</accession>
<proteinExistence type="predicted"/>
<protein>
    <submittedName>
        <fullName evidence="1">Uncharacterized protein</fullName>
    </submittedName>
</protein>
<reference evidence="1 2" key="1">
    <citation type="journal article" date="2022" name="Plant J.">
        <title>Chromosome-level genome of Camellia lanceoleosa provides a valuable resource for understanding genome evolution and self-incompatibility.</title>
        <authorList>
            <person name="Gong W."/>
            <person name="Xiao S."/>
            <person name="Wang L."/>
            <person name="Liao Z."/>
            <person name="Chang Y."/>
            <person name="Mo W."/>
            <person name="Hu G."/>
            <person name="Li W."/>
            <person name="Zhao G."/>
            <person name="Zhu H."/>
            <person name="Hu X."/>
            <person name="Ji K."/>
            <person name="Xiang X."/>
            <person name="Song Q."/>
            <person name="Yuan D."/>
            <person name="Jin S."/>
            <person name="Zhang L."/>
        </authorList>
    </citation>
    <scope>NUCLEOTIDE SEQUENCE [LARGE SCALE GENOMIC DNA]</scope>
    <source>
        <strain evidence="1">SQ_2022a</strain>
    </source>
</reference>
<dbReference type="EMBL" id="CM045766">
    <property type="protein sequence ID" value="KAI8003170.1"/>
    <property type="molecule type" value="Genomic_DNA"/>
</dbReference>